<keyword evidence="2" id="KW-1185">Reference proteome</keyword>
<name>A0A0M0JWD1_9EUKA</name>
<sequence length="80" mass="7960">MMQAMAEMPGGEMDAAMLGALDGMLDGGAMGGAMVGAEGMAVEGLLEDASYEALMQLEETLGGAVSSGLKPADLASLHLI</sequence>
<evidence type="ECO:0000313" key="1">
    <source>
        <dbReference type="EMBL" id="KOO30617.1"/>
    </source>
</evidence>
<organism evidence="1 2">
    <name type="scientific">Chrysochromulina tobinii</name>
    <dbReference type="NCBI Taxonomy" id="1460289"/>
    <lineage>
        <taxon>Eukaryota</taxon>
        <taxon>Haptista</taxon>
        <taxon>Haptophyta</taxon>
        <taxon>Prymnesiophyceae</taxon>
        <taxon>Prymnesiales</taxon>
        <taxon>Chrysochromulinaceae</taxon>
        <taxon>Chrysochromulina</taxon>
    </lineage>
</organism>
<dbReference type="EMBL" id="JWZX01002191">
    <property type="protein sequence ID" value="KOO30617.1"/>
    <property type="molecule type" value="Genomic_DNA"/>
</dbReference>
<comment type="caution">
    <text evidence="1">The sequence shown here is derived from an EMBL/GenBank/DDBJ whole genome shotgun (WGS) entry which is preliminary data.</text>
</comment>
<proteinExistence type="predicted"/>
<reference evidence="2" key="1">
    <citation type="journal article" date="2015" name="PLoS Genet.">
        <title>Genome Sequence and Transcriptome Analyses of Chrysochromulina tobin: Metabolic Tools for Enhanced Algal Fitness in the Prominent Order Prymnesiales (Haptophyceae).</title>
        <authorList>
            <person name="Hovde B.T."/>
            <person name="Deodato C.R."/>
            <person name="Hunsperger H.M."/>
            <person name="Ryken S.A."/>
            <person name="Yost W."/>
            <person name="Jha R.K."/>
            <person name="Patterson J."/>
            <person name="Monnat R.J. Jr."/>
            <person name="Barlow S.B."/>
            <person name="Starkenburg S.R."/>
            <person name="Cattolico R.A."/>
        </authorList>
    </citation>
    <scope>NUCLEOTIDE SEQUENCE</scope>
    <source>
        <strain evidence="2">CCMP291</strain>
    </source>
</reference>
<dbReference type="Proteomes" id="UP000037460">
    <property type="component" value="Unassembled WGS sequence"/>
</dbReference>
<gene>
    <name evidence="1" type="ORF">Ctob_005929</name>
</gene>
<protein>
    <submittedName>
        <fullName evidence="1">Uncharacterized protein</fullName>
    </submittedName>
</protein>
<dbReference type="AlphaFoldDB" id="A0A0M0JWD1"/>
<accession>A0A0M0JWD1</accession>
<evidence type="ECO:0000313" key="2">
    <source>
        <dbReference type="Proteomes" id="UP000037460"/>
    </source>
</evidence>